<dbReference type="EMBL" id="JAKKPZ010000070">
    <property type="protein sequence ID" value="KAI1704262.1"/>
    <property type="molecule type" value="Genomic_DNA"/>
</dbReference>
<organism evidence="2 3">
    <name type="scientific">Ditylenchus destructor</name>
    <dbReference type="NCBI Taxonomy" id="166010"/>
    <lineage>
        <taxon>Eukaryota</taxon>
        <taxon>Metazoa</taxon>
        <taxon>Ecdysozoa</taxon>
        <taxon>Nematoda</taxon>
        <taxon>Chromadorea</taxon>
        <taxon>Rhabditida</taxon>
        <taxon>Tylenchina</taxon>
        <taxon>Tylenchomorpha</taxon>
        <taxon>Sphaerularioidea</taxon>
        <taxon>Anguinidae</taxon>
        <taxon>Anguininae</taxon>
        <taxon>Ditylenchus</taxon>
    </lineage>
</organism>
<sequence length="101" mass="11609">MTIPEVFVLLLAFNSRSTLLNSCRTVTMSSGQTPKFESDDQFVVGREHELMDAEDVYFDQNFGIFGKMERNENMMLEKMIDKDFYNDFGDLYDPEAGAPES</sequence>
<dbReference type="AlphaFoldDB" id="A0AAD4R1R9"/>
<reference evidence="2" key="1">
    <citation type="submission" date="2022-01" db="EMBL/GenBank/DDBJ databases">
        <title>Genome Sequence Resource for Two Populations of Ditylenchus destructor, the Migratory Endoparasitic Phytonematode.</title>
        <authorList>
            <person name="Zhang H."/>
            <person name="Lin R."/>
            <person name="Xie B."/>
        </authorList>
    </citation>
    <scope>NUCLEOTIDE SEQUENCE</scope>
    <source>
        <strain evidence="2">BazhouSP</strain>
    </source>
</reference>
<keyword evidence="1" id="KW-0732">Signal</keyword>
<evidence type="ECO:0008006" key="4">
    <source>
        <dbReference type="Google" id="ProtNLM"/>
    </source>
</evidence>
<proteinExistence type="predicted"/>
<evidence type="ECO:0000313" key="2">
    <source>
        <dbReference type="EMBL" id="KAI1704262.1"/>
    </source>
</evidence>
<name>A0AAD4R1R9_9BILA</name>
<gene>
    <name evidence="2" type="ORF">DdX_14384</name>
</gene>
<accession>A0AAD4R1R9</accession>
<dbReference type="Proteomes" id="UP001201812">
    <property type="component" value="Unassembled WGS sequence"/>
</dbReference>
<feature type="chain" id="PRO_5042151505" description="CCD97-like C-terminal domain-containing protein" evidence="1">
    <location>
        <begin position="21"/>
        <end position="101"/>
    </location>
</feature>
<comment type="caution">
    <text evidence="2">The sequence shown here is derived from an EMBL/GenBank/DDBJ whole genome shotgun (WGS) entry which is preliminary data.</text>
</comment>
<feature type="signal peptide" evidence="1">
    <location>
        <begin position="1"/>
        <end position="20"/>
    </location>
</feature>
<evidence type="ECO:0000256" key="1">
    <source>
        <dbReference type="SAM" id="SignalP"/>
    </source>
</evidence>
<keyword evidence="3" id="KW-1185">Reference proteome</keyword>
<evidence type="ECO:0000313" key="3">
    <source>
        <dbReference type="Proteomes" id="UP001201812"/>
    </source>
</evidence>
<protein>
    <recommendedName>
        <fullName evidence="4">CCD97-like C-terminal domain-containing protein</fullName>
    </recommendedName>
</protein>